<sequence>MTAEMKGGRLAREAAMLGGLPVFGRYLDARRRRQHGMTEAQLPDGTHTPEDAADAIRQACGVVSRAELDHDEEAAAMFRRIVADFGNWKRRREGAC</sequence>
<dbReference type="RefSeq" id="WP_183389165.1">
    <property type="nucleotide sequence ID" value="NZ_JACHXM010000027.1"/>
</dbReference>
<proteinExistence type="predicted"/>
<evidence type="ECO:0000313" key="1">
    <source>
        <dbReference type="EMBL" id="MBB3142805.1"/>
    </source>
</evidence>
<organism evidence="1 2">
    <name type="scientific">Halomonas organivorans</name>
    <dbReference type="NCBI Taxonomy" id="257772"/>
    <lineage>
        <taxon>Bacteria</taxon>
        <taxon>Pseudomonadati</taxon>
        <taxon>Pseudomonadota</taxon>
        <taxon>Gammaproteobacteria</taxon>
        <taxon>Oceanospirillales</taxon>
        <taxon>Halomonadaceae</taxon>
        <taxon>Halomonas</taxon>
    </lineage>
</organism>
<comment type="caution">
    <text evidence="1">The sequence shown here is derived from an EMBL/GenBank/DDBJ whole genome shotgun (WGS) entry which is preliminary data.</text>
</comment>
<gene>
    <name evidence="1" type="ORF">FHR96_003707</name>
</gene>
<reference evidence="1 2" key="1">
    <citation type="submission" date="2020-08" db="EMBL/GenBank/DDBJ databases">
        <title>Genomic Encyclopedia of Type Strains, Phase III (KMG-III): the genomes of soil and plant-associated and newly described type strains.</title>
        <authorList>
            <person name="Whitman W."/>
        </authorList>
    </citation>
    <scope>NUCLEOTIDE SEQUENCE [LARGE SCALE GENOMIC DNA]</scope>
    <source>
        <strain evidence="1 2">CECT 5995</strain>
    </source>
</reference>
<name>A0A7W5G727_9GAMM</name>
<protein>
    <submittedName>
        <fullName evidence="1">Uncharacterized protein</fullName>
    </submittedName>
</protein>
<dbReference type="Proteomes" id="UP000525987">
    <property type="component" value="Unassembled WGS sequence"/>
</dbReference>
<dbReference type="EMBL" id="JACHXM010000027">
    <property type="protein sequence ID" value="MBB3142805.1"/>
    <property type="molecule type" value="Genomic_DNA"/>
</dbReference>
<evidence type="ECO:0000313" key="2">
    <source>
        <dbReference type="Proteomes" id="UP000525987"/>
    </source>
</evidence>
<dbReference type="AlphaFoldDB" id="A0A7W5G727"/>
<accession>A0A7W5G727</accession>
<keyword evidence="2" id="KW-1185">Reference proteome</keyword>